<accession>A0ACC2UDF2</accession>
<proteinExistence type="predicted"/>
<dbReference type="EMBL" id="QTSX02000843">
    <property type="protein sequence ID" value="KAJ9084437.1"/>
    <property type="molecule type" value="Genomic_DNA"/>
</dbReference>
<evidence type="ECO:0000313" key="2">
    <source>
        <dbReference type="Proteomes" id="UP001165960"/>
    </source>
</evidence>
<protein>
    <submittedName>
        <fullName evidence="1">Potassium transporter</fullName>
    </submittedName>
</protein>
<evidence type="ECO:0000313" key="1">
    <source>
        <dbReference type="EMBL" id="KAJ9084437.1"/>
    </source>
</evidence>
<organism evidence="1 2">
    <name type="scientific">Entomophthora muscae</name>
    <dbReference type="NCBI Taxonomy" id="34485"/>
    <lineage>
        <taxon>Eukaryota</taxon>
        <taxon>Fungi</taxon>
        <taxon>Fungi incertae sedis</taxon>
        <taxon>Zoopagomycota</taxon>
        <taxon>Entomophthoromycotina</taxon>
        <taxon>Entomophthoromycetes</taxon>
        <taxon>Entomophthorales</taxon>
        <taxon>Entomophthoraceae</taxon>
        <taxon>Entomophthora</taxon>
    </lineage>
</organism>
<dbReference type="Proteomes" id="UP001165960">
    <property type="component" value="Unassembled WGS sequence"/>
</dbReference>
<sequence>MSTKAKINLPDILLQLFADDSMCNYYATKWKREPIDDHKFSFVNIHDFRDFNLCTEFNYLLVILSSLKGFIKYIADIWTALVLLNLTTHTFGSLDGLQKFKWVFLTSIIFSFLILLWDVRKTRRIMISQDIAFAFTDSICYNFYSLKSYSCFCLFHGIEKSKNARDFLAFFVFFRLKRWKRLVLAEAPRQIINGYALYSKLFLFKAGSLIFRPNLFKTPPLQIISLVLITISFTIFFISALCVVVALFLYVPLVCQIQGNLKEYVCHKIDKRIAKLIQTKAKNRAYENQKKSKKISILSSIRKPSPPSSPIP</sequence>
<name>A0ACC2UDF2_9FUNG</name>
<comment type="caution">
    <text evidence="1">The sequence shown here is derived from an EMBL/GenBank/DDBJ whole genome shotgun (WGS) entry which is preliminary data.</text>
</comment>
<gene>
    <name evidence="1" type="primary">KCH1_5</name>
    <name evidence="1" type="ORF">DSO57_1024537</name>
</gene>
<keyword evidence="2" id="KW-1185">Reference proteome</keyword>
<reference evidence="1" key="1">
    <citation type="submission" date="2022-04" db="EMBL/GenBank/DDBJ databases">
        <title>Genome of the entomopathogenic fungus Entomophthora muscae.</title>
        <authorList>
            <person name="Elya C."/>
            <person name="Lovett B.R."/>
            <person name="Lee E."/>
            <person name="Macias A.M."/>
            <person name="Hajek A.E."/>
            <person name="De Bivort B.L."/>
            <person name="Kasson M.T."/>
            <person name="De Fine Licht H.H."/>
            <person name="Stajich J.E."/>
        </authorList>
    </citation>
    <scope>NUCLEOTIDE SEQUENCE</scope>
    <source>
        <strain evidence="1">Berkeley</strain>
    </source>
</reference>